<dbReference type="Proteomes" id="UP000015105">
    <property type="component" value="Chromosome 3D"/>
</dbReference>
<protein>
    <submittedName>
        <fullName evidence="1">Uncharacterized protein</fullName>
    </submittedName>
</protein>
<reference evidence="2" key="1">
    <citation type="journal article" date="2014" name="Science">
        <title>Ancient hybridizations among the ancestral genomes of bread wheat.</title>
        <authorList>
            <consortium name="International Wheat Genome Sequencing Consortium,"/>
            <person name="Marcussen T."/>
            <person name="Sandve S.R."/>
            <person name="Heier L."/>
            <person name="Spannagl M."/>
            <person name="Pfeifer M."/>
            <person name="Jakobsen K.S."/>
            <person name="Wulff B.B."/>
            <person name="Steuernagel B."/>
            <person name="Mayer K.F."/>
            <person name="Olsen O.A."/>
        </authorList>
    </citation>
    <scope>NUCLEOTIDE SEQUENCE [LARGE SCALE GENOMIC DNA]</scope>
    <source>
        <strain evidence="2">cv. AL8/78</strain>
    </source>
</reference>
<organism evidence="1 2">
    <name type="scientific">Aegilops tauschii subsp. strangulata</name>
    <name type="common">Goatgrass</name>
    <dbReference type="NCBI Taxonomy" id="200361"/>
    <lineage>
        <taxon>Eukaryota</taxon>
        <taxon>Viridiplantae</taxon>
        <taxon>Streptophyta</taxon>
        <taxon>Embryophyta</taxon>
        <taxon>Tracheophyta</taxon>
        <taxon>Spermatophyta</taxon>
        <taxon>Magnoliopsida</taxon>
        <taxon>Liliopsida</taxon>
        <taxon>Poales</taxon>
        <taxon>Poaceae</taxon>
        <taxon>BOP clade</taxon>
        <taxon>Pooideae</taxon>
        <taxon>Triticodae</taxon>
        <taxon>Triticeae</taxon>
        <taxon>Triticinae</taxon>
        <taxon>Aegilops</taxon>
    </lineage>
</organism>
<reference evidence="2" key="2">
    <citation type="journal article" date="2017" name="Nat. Plants">
        <title>The Aegilops tauschii genome reveals multiple impacts of transposons.</title>
        <authorList>
            <person name="Zhao G."/>
            <person name="Zou C."/>
            <person name="Li K."/>
            <person name="Wang K."/>
            <person name="Li T."/>
            <person name="Gao L."/>
            <person name="Zhang X."/>
            <person name="Wang H."/>
            <person name="Yang Z."/>
            <person name="Liu X."/>
            <person name="Jiang W."/>
            <person name="Mao L."/>
            <person name="Kong X."/>
            <person name="Jiao Y."/>
            <person name="Jia J."/>
        </authorList>
    </citation>
    <scope>NUCLEOTIDE SEQUENCE [LARGE SCALE GENOMIC DNA]</scope>
    <source>
        <strain evidence="2">cv. AL8/78</strain>
    </source>
</reference>
<reference evidence="1" key="5">
    <citation type="journal article" date="2021" name="G3 (Bethesda)">
        <title>Aegilops tauschii genome assembly Aet v5.0 features greater sequence contiguity and improved annotation.</title>
        <authorList>
            <person name="Wang L."/>
            <person name="Zhu T."/>
            <person name="Rodriguez J.C."/>
            <person name="Deal K.R."/>
            <person name="Dubcovsky J."/>
            <person name="McGuire P.E."/>
            <person name="Lux T."/>
            <person name="Spannagl M."/>
            <person name="Mayer K.F.X."/>
            <person name="Baldrich P."/>
            <person name="Meyers B.C."/>
            <person name="Huo N."/>
            <person name="Gu Y.Q."/>
            <person name="Zhou H."/>
            <person name="Devos K.M."/>
            <person name="Bennetzen J.L."/>
            <person name="Unver T."/>
            <person name="Budak H."/>
            <person name="Gulick P.J."/>
            <person name="Galiba G."/>
            <person name="Kalapos B."/>
            <person name="Nelson D.R."/>
            <person name="Li P."/>
            <person name="You F.M."/>
            <person name="Luo M.C."/>
            <person name="Dvorak J."/>
        </authorList>
    </citation>
    <scope>NUCLEOTIDE SEQUENCE [LARGE SCALE GENOMIC DNA]</scope>
    <source>
        <strain evidence="1">cv. AL8/78</strain>
    </source>
</reference>
<accession>A0A453G4D1</accession>
<dbReference type="PANTHER" id="PTHR47030:SF4">
    <property type="entry name" value="FUNGAL LIPASE-LIKE DOMAIN-CONTAINING PROTEIN"/>
    <property type="match status" value="1"/>
</dbReference>
<name>A0A453G4D1_AEGTS</name>
<dbReference type="AlphaFoldDB" id="A0A453G4D1"/>
<reference evidence="1" key="4">
    <citation type="submission" date="2019-03" db="UniProtKB">
        <authorList>
            <consortium name="EnsemblPlants"/>
        </authorList>
    </citation>
    <scope>IDENTIFICATION</scope>
</reference>
<evidence type="ECO:0000313" key="2">
    <source>
        <dbReference type="Proteomes" id="UP000015105"/>
    </source>
</evidence>
<reference evidence="1" key="3">
    <citation type="journal article" date="2017" name="Nature">
        <title>Genome sequence of the progenitor of the wheat D genome Aegilops tauschii.</title>
        <authorList>
            <person name="Luo M.C."/>
            <person name="Gu Y.Q."/>
            <person name="Puiu D."/>
            <person name="Wang H."/>
            <person name="Twardziok S.O."/>
            <person name="Deal K.R."/>
            <person name="Huo N."/>
            <person name="Zhu T."/>
            <person name="Wang L."/>
            <person name="Wang Y."/>
            <person name="McGuire P.E."/>
            <person name="Liu S."/>
            <person name="Long H."/>
            <person name="Ramasamy R.K."/>
            <person name="Rodriguez J.C."/>
            <person name="Van S.L."/>
            <person name="Yuan L."/>
            <person name="Wang Z."/>
            <person name="Xia Z."/>
            <person name="Xiao L."/>
            <person name="Anderson O.D."/>
            <person name="Ouyang S."/>
            <person name="Liang Y."/>
            <person name="Zimin A.V."/>
            <person name="Pertea G."/>
            <person name="Qi P."/>
            <person name="Bennetzen J.L."/>
            <person name="Dai X."/>
            <person name="Dawson M.W."/>
            <person name="Muller H.G."/>
            <person name="Kugler K."/>
            <person name="Rivarola-Duarte L."/>
            <person name="Spannagl M."/>
            <person name="Mayer K.F.X."/>
            <person name="Lu F.H."/>
            <person name="Bevan M.W."/>
            <person name="Leroy P."/>
            <person name="Li P."/>
            <person name="You F.M."/>
            <person name="Sun Q."/>
            <person name="Liu Z."/>
            <person name="Lyons E."/>
            <person name="Wicker T."/>
            <person name="Salzberg S.L."/>
            <person name="Devos K.M."/>
            <person name="Dvorak J."/>
        </authorList>
    </citation>
    <scope>NUCLEOTIDE SEQUENCE [LARGE SCALE GENOMIC DNA]</scope>
    <source>
        <strain evidence="1">cv. AL8/78</strain>
    </source>
</reference>
<keyword evidence="2" id="KW-1185">Reference proteome</keyword>
<proteinExistence type="predicted"/>
<sequence length="65" mass="7700">LRRPILEGDNWWRGHAAAFLKYVNVPPEVLRKGRVSQVNRHIHWINLQLFCDKSKFFSLLLADKT</sequence>
<dbReference type="Gramene" id="AET3Gv20879300.27">
    <property type="protein sequence ID" value="AET3Gv20879300.27"/>
    <property type="gene ID" value="AET3Gv20879300"/>
</dbReference>
<dbReference type="EnsemblPlants" id="AET3Gv20879300.27">
    <property type="protein sequence ID" value="AET3Gv20879300.27"/>
    <property type="gene ID" value="AET3Gv20879300"/>
</dbReference>
<evidence type="ECO:0000313" key="1">
    <source>
        <dbReference type="EnsemblPlants" id="AET3Gv20879300.27"/>
    </source>
</evidence>
<dbReference type="PANTHER" id="PTHR47030">
    <property type="entry name" value="LIPASE CLASS 3 FAMILY PROTEIN"/>
    <property type="match status" value="1"/>
</dbReference>